<gene>
    <name evidence="4" type="ORF">BS47DRAFT_1298220</name>
</gene>
<dbReference type="OrthoDB" id="3643at2759"/>
<feature type="domain" description="Acetophenone carboxylase-like C-terminal" evidence="3">
    <location>
        <begin position="578"/>
        <end position="753"/>
    </location>
</feature>
<dbReference type="GO" id="GO:0017168">
    <property type="term" value="F:5-oxoprolinase (ATP-hydrolyzing) activity"/>
    <property type="evidence" value="ECO:0007669"/>
    <property type="project" value="TreeGrafter"/>
</dbReference>
<dbReference type="InterPro" id="IPR002821">
    <property type="entry name" value="Hydantoinase_A"/>
</dbReference>
<dbReference type="Pfam" id="PF05378">
    <property type="entry name" value="Hydant_A_N"/>
    <property type="match status" value="1"/>
</dbReference>
<dbReference type="InterPro" id="IPR049517">
    <property type="entry name" value="ACX-like_C"/>
</dbReference>
<evidence type="ECO:0000313" key="5">
    <source>
        <dbReference type="Proteomes" id="UP000886523"/>
    </source>
</evidence>
<evidence type="ECO:0000259" key="3">
    <source>
        <dbReference type="Pfam" id="PF19278"/>
    </source>
</evidence>
<dbReference type="GO" id="GO:0006749">
    <property type="term" value="P:glutathione metabolic process"/>
    <property type="evidence" value="ECO:0007669"/>
    <property type="project" value="TreeGrafter"/>
</dbReference>
<proteinExistence type="predicted"/>
<accession>A0A9P6AUQ3</accession>
<protein>
    <recommendedName>
        <fullName evidence="6">5-oxoprolinase</fullName>
    </recommendedName>
</protein>
<feature type="domain" description="Hydantoinase A/oxoprolinase" evidence="1">
    <location>
        <begin position="265"/>
        <end position="561"/>
    </location>
</feature>
<feature type="domain" description="Hydantoinase/oxoprolinase N-terminal" evidence="2">
    <location>
        <begin position="10"/>
        <end position="246"/>
    </location>
</feature>
<reference evidence="4" key="1">
    <citation type="journal article" date="2020" name="Nat. Commun.">
        <title>Large-scale genome sequencing of mycorrhizal fungi provides insights into the early evolution of symbiotic traits.</title>
        <authorList>
            <person name="Miyauchi S."/>
            <person name="Kiss E."/>
            <person name="Kuo A."/>
            <person name="Drula E."/>
            <person name="Kohler A."/>
            <person name="Sanchez-Garcia M."/>
            <person name="Morin E."/>
            <person name="Andreopoulos B."/>
            <person name="Barry K.W."/>
            <person name="Bonito G."/>
            <person name="Buee M."/>
            <person name="Carver A."/>
            <person name="Chen C."/>
            <person name="Cichocki N."/>
            <person name="Clum A."/>
            <person name="Culley D."/>
            <person name="Crous P.W."/>
            <person name="Fauchery L."/>
            <person name="Girlanda M."/>
            <person name="Hayes R.D."/>
            <person name="Keri Z."/>
            <person name="LaButti K."/>
            <person name="Lipzen A."/>
            <person name="Lombard V."/>
            <person name="Magnuson J."/>
            <person name="Maillard F."/>
            <person name="Murat C."/>
            <person name="Nolan M."/>
            <person name="Ohm R.A."/>
            <person name="Pangilinan J."/>
            <person name="Pereira M.F."/>
            <person name="Perotto S."/>
            <person name="Peter M."/>
            <person name="Pfister S."/>
            <person name="Riley R."/>
            <person name="Sitrit Y."/>
            <person name="Stielow J.B."/>
            <person name="Szollosi G."/>
            <person name="Zifcakova L."/>
            <person name="Stursova M."/>
            <person name="Spatafora J.W."/>
            <person name="Tedersoo L."/>
            <person name="Vaario L.M."/>
            <person name="Yamada A."/>
            <person name="Yan M."/>
            <person name="Wang P."/>
            <person name="Xu J."/>
            <person name="Bruns T."/>
            <person name="Baldrian P."/>
            <person name="Vilgalys R."/>
            <person name="Dunand C."/>
            <person name="Henrissat B."/>
            <person name="Grigoriev I.V."/>
            <person name="Hibbett D."/>
            <person name="Nagy L.G."/>
            <person name="Martin F.M."/>
        </authorList>
    </citation>
    <scope>NUCLEOTIDE SEQUENCE</scope>
    <source>
        <strain evidence="4">UP504</strain>
    </source>
</reference>
<dbReference type="EMBL" id="MU128992">
    <property type="protein sequence ID" value="KAF9512054.1"/>
    <property type="molecule type" value="Genomic_DNA"/>
</dbReference>
<keyword evidence="5" id="KW-1185">Reference proteome</keyword>
<evidence type="ECO:0000313" key="4">
    <source>
        <dbReference type="EMBL" id="KAF9512054.1"/>
    </source>
</evidence>
<dbReference type="PANTHER" id="PTHR11365:SF2">
    <property type="entry name" value="5-OXOPROLINASE"/>
    <property type="match status" value="1"/>
</dbReference>
<dbReference type="InterPro" id="IPR008040">
    <property type="entry name" value="Hydant_A_N"/>
</dbReference>
<dbReference type="PANTHER" id="PTHR11365">
    <property type="entry name" value="5-OXOPROLINASE RELATED"/>
    <property type="match status" value="1"/>
</dbReference>
<evidence type="ECO:0008006" key="6">
    <source>
        <dbReference type="Google" id="ProtNLM"/>
    </source>
</evidence>
<evidence type="ECO:0000259" key="1">
    <source>
        <dbReference type="Pfam" id="PF01968"/>
    </source>
</evidence>
<dbReference type="Pfam" id="PF01968">
    <property type="entry name" value="Hydantoinase_A"/>
    <property type="match status" value="1"/>
</dbReference>
<dbReference type="AlphaFoldDB" id="A0A9P6AUQ3"/>
<dbReference type="Pfam" id="PF19278">
    <property type="entry name" value="Hydant_A_C"/>
    <property type="match status" value="1"/>
</dbReference>
<sequence>MVSLPPRSIRICADRGGTFCDGYSSSYPDPENPNHRKEIVVKLLSQDPENYRDAPTEGIRRILEMITGTTLARGEVLKTDKIGFLRRWPTNALLERKGEKHALLITKGFKDLLVIGNQSRPKIFDLNIRRAPPLYSAVVEVDERVTLVGFTSDPNAAEHAVQFDDSGNVIRSYGGVGWEETDEQLGPIVKGLSGEAVRILRKPEIVRKDLKRLYDEGYRGLAICFVHSYTFPDHELIVGALAREIGFTQISMSSQLLPMIKMVPRGVSSTADAYLTPILRSYLDGFFDGFDEQLRNGGPDKPRVEFMASDGGLLDLGNFSGLKSILSGPAGGVVGYALTSWDPKRRIPIIGLDVGGTSTDVSRYDGRFEVVYETTTAGIPIQSPQLDINTVAAGGGSRLAFRNGLFTAGPESAGAVPGPACYRRGGPLAVTDANLLLGRLLPAYFPKIFGKNENEGLDIEASKRAFEAVAAEINANSDKQLSLDEITYGFIKVANETMCRPIRSLTEAKGYALSKHVLASFGGAGGQHATEIARLLGIGRILIHRHSSILSAYGLALADRAFELQEPSSETWSDASAPRLKLRLDKLSSEVGNALAQQGFTGSRVRFERFLNMRFDGTDTALMVLQEGGDDMNAFGDRFRQAYKAEFGFILDEKDIIIDDIKVRGIGKTFDTLGASVFEEVQGLDTRPVDPNKHEGLHRVYFETKGRVDTPLYLLEGLAVGEVIRGPAMIIDNTQTIVLDPASEAVVTSKHLFITLI</sequence>
<comment type="caution">
    <text evidence="4">The sequence shown here is derived from an EMBL/GenBank/DDBJ whole genome shotgun (WGS) entry which is preliminary data.</text>
</comment>
<dbReference type="GO" id="GO:0005829">
    <property type="term" value="C:cytosol"/>
    <property type="evidence" value="ECO:0007669"/>
    <property type="project" value="TreeGrafter"/>
</dbReference>
<evidence type="ECO:0000259" key="2">
    <source>
        <dbReference type="Pfam" id="PF05378"/>
    </source>
</evidence>
<dbReference type="Proteomes" id="UP000886523">
    <property type="component" value="Unassembled WGS sequence"/>
</dbReference>
<name>A0A9P6AUQ3_9AGAM</name>
<dbReference type="InterPro" id="IPR045079">
    <property type="entry name" value="Oxoprolinase-like"/>
</dbReference>
<organism evidence="4 5">
    <name type="scientific">Hydnum rufescens UP504</name>
    <dbReference type="NCBI Taxonomy" id="1448309"/>
    <lineage>
        <taxon>Eukaryota</taxon>
        <taxon>Fungi</taxon>
        <taxon>Dikarya</taxon>
        <taxon>Basidiomycota</taxon>
        <taxon>Agaricomycotina</taxon>
        <taxon>Agaricomycetes</taxon>
        <taxon>Cantharellales</taxon>
        <taxon>Hydnaceae</taxon>
        <taxon>Hydnum</taxon>
    </lineage>
</organism>